<dbReference type="InterPro" id="IPR039910">
    <property type="entry name" value="D15-like"/>
</dbReference>
<gene>
    <name evidence="7" type="ORF">HHL27_02150</name>
</gene>
<comment type="subcellular location">
    <subcellularLocation>
        <location evidence="1">Membrane</location>
    </subcellularLocation>
</comment>
<comment type="caution">
    <text evidence="7">The sequence shown here is derived from an EMBL/GenBank/DDBJ whole genome shotgun (WGS) entry which is preliminary data.</text>
</comment>
<evidence type="ECO:0000256" key="3">
    <source>
        <dbReference type="ARBA" id="ARBA00023136"/>
    </source>
</evidence>
<accession>A0A7Y0BL54</accession>
<evidence type="ECO:0000313" key="8">
    <source>
        <dbReference type="Proteomes" id="UP000583556"/>
    </source>
</evidence>
<reference evidence="7 8" key="1">
    <citation type="submission" date="2020-04" db="EMBL/GenBank/DDBJ databases">
        <title>Novosphingobium sp. TW-4 isolated from soil.</title>
        <authorList>
            <person name="Dahal R.H."/>
            <person name="Chaudhary D.K."/>
        </authorList>
    </citation>
    <scope>NUCLEOTIDE SEQUENCE [LARGE SCALE GENOMIC DNA]</scope>
    <source>
        <strain evidence="7 8">TW-4</strain>
    </source>
</reference>
<dbReference type="PANTHER" id="PTHR12815:SF42">
    <property type="entry name" value="BACTERIAL SURFACE ANTIGEN (D15) DOMAIN-CONTAINING PROTEIN"/>
    <property type="match status" value="1"/>
</dbReference>
<evidence type="ECO:0000256" key="1">
    <source>
        <dbReference type="ARBA" id="ARBA00004370"/>
    </source>
</evidence>
<dbReference type="Pfam" id="PF07244">
    <property type="entry name" value="POTRA"/>
    <property type="match status" value="1"/>
</dbReference>
<feature type="region of interest" description="Disordered" evidence="4">
    <location>
        <begin position="77"/>
        <end position="106"/>
    </location>
</feature>
<name>A0A7Y0BL54_9SPHN</name>
<evidence type="ECO:0000259" key="5">
    <source>
        <dbReference type="Pfam" id="PF01103"/>
    </source>
</evidence>
<dbReference type="Proteomes" id="UP000583556">
    <property type="component" value="Unassembled WGS sequence"/>
</dbReference>
<sequence length="773" mass="81922">MPSFAPHRCSAVRAAFLRVPARTLSSAGIFRARLELLRSGGLASVCAAIAILAQPVPAVAQSRNADKELEDLIPDSALDNPEAWAGDTDAARTPVPDIASIESPDTLAPMSAMPEIALPWPDETDLPAIQPLTPDPDIALAEEQAKQAGQLLDTAVPEGESSAKAQIANAAIVKVGNQVELAFPPDAALPERDAIAARFGGLSNLKALDDNDDNLAQLTRRAKEDIDLLQQVMRVYGYYDAQVIQSIAGIERPGEGGGASGQRARVDVNKAVVRFDVIPGPQYKLAKIDLGDIAQAADAAKLRAAFKLNSGDPVNSDRIVEERTHLDTALGETGYAFAKVGEPELTIDHEPRTGDLAIPVTTGGTYAFGRIVSSMPKFLSGHHLEEIARFEPGDLYKRSLVDDLRQAVLATGLVSSVTVKAREATAASLGQPGTVDIDVDITKAPLRTIAGLIGYSTGEGVRLEGSWEHRNLFPPEGMLRVRGVLGTREQLAGVTFRRNNFWGRDQVLTADLYAQTRDTDAFNARTASFIASFERQTTLLFQKPFVWSVGLEAVATSELQDSAAANTPRTTYFIGAIPLSAQFDDSDSLLDPKKGFRVGLRLSPELSVQDGTKSTYLKAQFDASAYLPVAGKVVLAARTRLGTIQGTDLANIAPSRRFYAGGGGSVRGYGYQAVGPRDASNNPTGGRSLAEFSLEARVKTGLVGGAVSVVPFVDAGSVGTGGTPTLSGLQVGAGVGLRYDTNFGPIRIDVGTPLNRRKGDSRIGVYVALGQAF</sequence>
<evidence type="ECO:0000256" key="4">
    <source>
        <dbReference type="SAM" id="MobiDB-lite"/>
    </source>
</evidence>
<evidence type="ECO:0000259" key="6">
    <source>
        <dbReference type="Pfam" id="PF07244"/>
    </source>
</evidence>
<dbReference type="Gene3D" id="3.10.20.310">
    <property type="entry name" value="membrane protein fhac"/>
    <property type="match status" value="2"/>
</dbReference>
<evidence type="ECO:0000256" key="2">
    <source>
        <dbReference type="ARBA" id="ARBA00022452"/>
    </source>
</evidence>
<dbReference type="RefSeq" id="WP_169491713.1">
    <property type="nucleotide sequence ID" value="NZ_JABBGM010000001.1"/>
</dbReference>
<evidence type="ECO:0000313" key="7">
    <source>
        <dbReference type="EMBL" id="NML92471.1"/>
    </source>
</evidence>
<dbReference type="InterPro" id="IPR010827">
    <property type="entry name" value="BamA/TamA_POTRA"/>
</dbReference>
<dbReference type="PANTHER" id="PTHR12815">
    <property type="entry name" value="SORTING AND ASSEMBLY MACHINERY SAMM50 PROTEIN FAMILY MEMBER"/>
    <property type="match status" value="1"/>
</dbReference>
<dbReference type="InterPro" id="IPR000184">
    <property type="entry name" value="Bac_surfAg_D15"/>
</dbReference>
<keyword evidence="2" id="KW-1134">Transmembrane beta strand</keyword>
<dbReference type="EMBL" id="JABBGM010000001">
    <property type="protein sequence ID" value="NML92471.1"/>
    <property type="molecule type" value="Genomic_DNA"/>
</dbReference>
<dbReference type="GO" id="GO:0019867">
    <property type="term" value="C:outer membrane"/>
    <property type="evidence" value="ECO:0007669"/>
    <property type="project" value="InterPro"/>
</dbReference>
<organism evidence="7 8">
    <name type="scientific">Novosphingobium olei</name>
    <dbReference type="NCBI Taxonomy" id="2728851"/>
    <lineage>
        <taxon>Bacteria</taxon>
        <taxon>Pseudomonadati</taxon>
        <taxon>Pseudomonadota</taxon>
        <taxon>Alphaproteobacteria</taxon>
        <taxon>Sphingomonadales</taxon>
        <taxon>Sphingomonadaceae</taxon>
        <taxon>Novosphingobium</taxon>
    </lineage>
</organism>
<keyword evidence="8" id="KW-1185">Reference proteome</keyword>
<keyword evidence="3" id="KW-0472">Membrane</keyword>
<dbReference type="Gene3D" id="2.40.160.50">
    <property type="entry name" value="membrane protein fhac: a member of the omp85/tpsb transporter family"/>
    <property type="match status" value="1"/>
</dbReference>
<feature type="domain" description="POTRA" evidence="6">
    <location>
        <begin position="296"/>
        <end position="360"/>
    </location>
</feature>
<protein>
    <submittedName>
        <fullName evidence="7">BamA/TamA family outer membrane protein</fullName>
    </submittedName>
</protein>
<keyword evidence="2" id="KW-0812">Transmembrane</keyword>
<feature type="domain" description="Bacterial surface antigen (D15)" evidence="5">
    <location>
        <begin position="479"/>
        <end position="773"/>
    </location>
</feature>
<dbReference type="Pfam" id="PF01103">
    <property type="entry name" value="Omp85"/>
    <property type="match status" value="1"/>
</dbReference>
<proteinExistence type="predicted"/>
<dbReference type="AlphaFoldDB" id="A0A7Y0BL54"/>